<dbReference type="SMART" id="SM00219">
    <property type="entry name" value="TyrKc"/>
    <property type="match status" value="1"/>
</dbReference>
<evidence type="ECO:0000256" key="14">
    <source>
        <dbReference type="SAM" id="MobiDB-lite"/>
    </source>
</evidence>
<sequence>EPNGAPQNVIGRNTSSTSISVSWEKVQAELRNGIITGYNILYQSLTENDNGFVTTGPDDRQANLTGLKEFVDYNISVVAFTVKGDGPPSFLIVRTDQDKPNGAPQNVSGQNTSSTSISVSWEPVLAELQNGAITGYNVTYQSQTENDNEFVEAGPNDRQANLTGLKEFVDYNISVVAFTVKGDGSPSVIVVRTDQDRPSKSPEITSVTVLDTTSVLLKWKPVPRASQNGIIINYTIHFRDVEKKENGAVTVKAPAVNATVNGLRQKAEYLFWIVAATSVGYGPSSVSVTATTKGPSKSPEITSVTVLDTTSVLLKWKPVPRASQNGIIINYTIHFRDVEKKENGAVTVKAPAVNATVNGLRQKAEYLFWIVAATSVGYGPSSVSVTATTKAVPTKSPPQDDTIGTNEVKVPFVNKATLSSGKPVTHFQIIVTPLKGKEDDPGNSADPKYEIVDLTYETQEEGKPYITAEFGKGWFTTEFPVGDGRYYSRNGVPDLRNSRGRQALHYCRYLNGKLNDDTKYAVFQRSFDKDYNYENEGFIVFTTNKDITAAVIAGVGFPLIVVAVIVVVVVLYIRRRNRDTAADGEDMPVNSKPPRTTRTKLEIRKSQDLAKDFGETAMLLEVPPERVTIMEELGRGAFGRVYKSVMRGLPKKMTSSKRKDHSLDLHEGRIVATKVLRENATEQGKRQLVQEIELMKEVGTHPNIVSMLGYWIQSPPIMLIMEYVPNGDLLQWLRNKRQQLTIKKSRQSDVVERLKPPVPERPKLVSRNLQTKDFLDENLNDENRERNNEESGKDGGYHSSETKEIKIDLDDVERRILINDAPRSEMGPLCSNLEDEDDKEEEASGYVNKSFLQNEGREGPVTSVMVLPSISVTHFSKEKELTLAEPLRNVEEKITIEKEEGSCEGKEDYEEDISGEEVLCYAWQIAKGMEYLASKGFIHRDLAARNILLGEDRAVKISDFGLLRHANESGIYEVTSVNKLPMKWMAPEALESGIFTFKTDVWSFGVVLWELATMGGTPYPRITPMRLYSLLKSGYRMEKPNTCRDEIYKLMMDCWKEDPNERPSFVQLIPILEEMMTEDTPYYYFRLLDQNQPCYREASATNTSKTSTLDEKL</sequence>
<name>A0ABN8N5S2_9CNID</name>
<dbReference type="PROSITE" id="PS50011">
    <property type="entry name" value="PROTEIN_KINASE_DOM"/>
    <property type="match status" value="1"/>
</dbReference>
<evidence type="ECO:0000259" key="16">
    <source>
        <dbReference type="PROSITE" id="PS50011"/>
    </source>
</evidence>
<organism evidence="18 19">
    <name type="scientific">Porites evermanni</name>
    <dbReference type="NCBI Taxonomy" id="104178"/>
    <lineage>
        <taxon>Eukaryota</taxon>
        <taxon>Metazoa</taxon>
        <taxon>Cnidaria</taxon>
        <taxon>Anthozoa</taxon>
        <taxon>Hexacorallia</taxon>
        <taxon>Scleractinia</taxon>
        <taxon>Fungiina</taxon>
        <taxon>Poritidae</taxon>
        <taxon>Porites</taxon>
    </lineage>
</organism>
<dbReference type="EC" id="2.7.10.1" evidence="2"/>
<dbReference type="EMBL" id="CALNXI010000749">
    <property type="protein sequence ID" value="CAH3043627.1"/>
    <property type="molecule type" value="Genomic_DNA"/>
</dbReference>
<reference evidence="18 19" key="1">
    <citation type="submission" date="2022-05" db="EMBL/GenBank/DDBJ databases">
        <authorList>
            <consortium name="Genoscope - CEA"/>
            <person name="William W."/>
        </authorList>
    </citation>
    <scope>NUCLEOTIDE SEQUENCE [LARGE SCALE GENOMIC DNA]</scope>
</reference>
<keyword evidence="9" id="KW-0067">ATP-binding</keyword>
<dbReference type="PANTHER" id="PTHR24416">
    <property type="entry name" value="TYROSINE-PROTEIN KINASE RECEPTOR"/>
    <property type="match status" value="1"/>
</dbReference>
<evidence type="ECO:0000256" key="3">
    <source>
        <dbReference type="ARBA" id="ARBA00022679"/>
    </source>
</evidence>
<dbReference type="InterPro" id="IPR013783">
    <property type="entry name" value="Ig-like_fold"/>
</dbReference>
<evidence type="ECO:0000256" key="15">
    <source>
        <dbReference type="SAM" id="Phobius"/>
    </source>
</evidence>
<dbReference type="Gene3D" id="3.30.200.20">
    <property type="entry name" value="Phosphorylase Kinase, domain 1"/>
    <property type="match status" value="1"/>
</dbReference>
<feature type="compositionally biased region" description="Basic and acidic residues" evidence="14">
    <location>
        <begin position="746"/>
        <end position="763"/>
    </location>
</feature>
<comment type="caution">
    <text evidence="18">The sequence shown here is derived from an EMBL/GenBank/DDBJ whole genome shotgun (WGS) entry which is preliminary data.</text>
</comment>
<dbReference type="InterPro" id="IPR003961">
    <property type="entry name" value="FN3_dom"/>
</dbReference>
<feature type="non-terminal residue" evidence="18">
    <location>
        <position position="1"/>
    </location>
</feature>
<evidence type="ECO:0000256" key="1">
    <source>
        <dbReference type="ARBA" id="ARBA00004167"/>
    </source>
</evidence>
<evidence type="ECO:0000256" key="12">
    <source>
        <dbReference type="ARBA" id="ARBA00023170"/>
    </source>
</evidence>
<dbReference type="Pfam" id="PF07714">
    <property type="entry name" value="PK_Tyr_Ser-Thr"/>
    <property type="match status" value="2"/>
</dbReference>
<evidence type="ECO:0000256" key="6">
    <source>
        <dbReference type="ARBA" id="ARBA00022737"/>
    </source>
</evidence>
<dbReference type="InterPro" id="IPR020635">
    <property type="entry name" value="Tyr_kinase_cat_dom"/>
</dbReference>
<dbReference type="CDD" id="cd00192">
    <property type="entry name" value="PTKc"/>
    <property type="match status" value="1"/>
</dbReference>
<dbReference type="SMART" id="SM00060">
    <property type="entry name" value="FN3"/>
    <property type="match status" value="4"/>
</dbReference>
<evidence type="ECO:0000313" key="19">
    <source>
        <dbReference type="Proteomes" id="UP001159427"/>
    </source>
</evidence>
<keyword evidence="12" id="KW-0675">Receptor</keyword>
<keyword evidence="11 15" id="KW-0472">Membrane</keyword>
<feature type="domain" description="Fibronectin type-III" evidence="17">
    <location>
        <begin position="298"/>
        <end position="392"/>
    </location>
</feature>
<keyword evidence="13" id="KW-0325">Glycoprotein</keyword>
<dbReference type="SUPFAM" id="SSF49265">
    <property type="entry name" value="Fibronectin type III"/>
    <property type="match status" value="2"/>
</dbReference>
<evidence type="ECO:0000256" key="11">
    <source>
        <dbReference type="ARBA" id="ARBA00023136"/>
    </source>
</evidence>
<keyword evidence="19" id="KW-1185">Reference proteome</keyword>
<keyword evidence="4 15" id="KW-0812">Transmembrane</keyword>
<feature type="region of interest" description="Disordered" evidence="14">
    <location>
        <begin position="744"/>
        <end position="803"/>
    </location>
</feature>
<dbReference type="Pfam" id="PF00041">
    <property type="entry name" value="fn3"/>
    <property type="match status" value="4"/>
</dbReference>
<comment type="subcellular location">
    <subcellularLocation>
        <location evidence="1">Membrane</location>
        <topology evidence="1">Single-pass membrane protein</topology>
    </subcellularLocation>
</comment>
<evidence type="ECO:0000256" key="9">
    <source>
        <dbReference type="ARBA" id="ARBA00022840"/>
    </source>
</evidence>
<feature type="domain" description="Fibronectin type-III" evidence="17">
    <location>
        <begin position="103"/>
        <end position="197"/>
    </location>
</feature>
<keyword evidence="3" id="KW-0808">Transferase</keyword>
<evidence type="ECO:0000259" key="17">
    <source>
        <dbReference type="PROSITE" id="PS50853"/>
    </source>
</evidence>
<protein>
    <recommendedName>
        <fullName evidence="2">receptor protein-tyrosine kinase</fullName>
        <ecNumber evidence="2">2.7.10.1</ecNumber>
    </recommendedName>
</protein>
<dbReference type="Gene3D" id="1.10.510.10">
    <property type="entry name" value="Transferase(Phosphotransferase) domain 1"/>
    <property type="match status" value="1"/>
</dbReference>
<evidence type="ECO:0000256" key="2">
    <source>
        <dbReference type="ARBA" id="ARBA00011902"/>
    </source>
</evidence>
<dbReference type="InterPro" id="IPR011009">
    <property type="entry name" value="Kinase-like_dom_sf"/>
</dbReference>
<feature type="compositionally biased region" description="Basic and acidic residues" evidence="14">
    <location>
        <begin position="781"/>
        <end position="803"/>
    </location>
</feature>
<evidence type="ECO:0000256" key="13">
    <source>
        <dbReference type="ARBA" id="ARBA00023180"/>
    </source>
</evidence>
<evidence type="ECO:0000256" key="10">
    <source>
        <dbReference type="ARBA" id="ARBA00022989"/>
    </source>
</evidence>
<keyword evidence="10 15" id="KW-1133">Transmembrane helix</keyword>
<keyword evidence="6" id="KW-0677">Repeat</keyword>
<accession>A0ABN8N5S2</accession>
<dbReference type="InterPro" id="IPR008266">
    <property type="entry name" value="Tyr_kinase_AS"/>
</dbReference>
<dbReference type="InterPro" id="IPR036116">
    <property type="entry name" value="FN3_sf"/>
</dbReference>
<feature type="domain" description="Fibronectin type-III" evidence="17">
    <location>
        <begin position="5"/>
        <end position="99"/>
    </location>
</feature>
<keyword evidence="5" id="KW-0732">Signal</keyword>
<feature type="transmembrane region" description="Helical" evidence="15">
    <location>
        <begin position="549"/>
        <end position="573"/>
    </location>
</feature>
<dbReference type="Gene3D" id="2.60.40.10">
    <property type="entry name" value="Immunoglobulins"/>
    <property type="match status" value="4"/>
</dbReference>
<dbReference type="InterPro" id="IPR000719">
    <property type="entry name" value="Prot_kinase_dom"/>
</dbReference>
<dbReference type="InterPro" id="IPR001245">
    <property type="entry name" value="Ser-Thr/Tyr_kinase_cat_dom"/>
</dbReference>
<gene>
    <name evidence="18" type="ORF">PEVE_00040637</name>
</gene>
<dbReference type="InterPro" id="IPR050122">
    <property type="entry name" value="RTK"/>
</dbReference>
<dbReference type="PROSITE" id="PS00109">
    <property type="entry name" value="PROTEIN_KINASE_TYR"/>
    <property type="match status" value="1"/>
</dbReference>
<evidence type="ECO:0000256" key="5">
    <source>
        <dbReference type="ARBA" id="ARBA00022729"/>
    </source>
</evidence>
<dbReference type="PROSITE" id="PS50853">
    <property type="entry name" value="FN3"/>
    <property type="match status" value="4"/>
</dbReference>
<feature type="domain" description="Fibronectin type-III" evidence="17">
    <location>
        <begin position="198"/>
        <end position="295"/>
    </location>
</feature>
<dbReference type="SUPFAM" id="SSF56112">
    <property type="entry name" value="Protein kinase-like (PK-like)"/>
    <property type="match status" value="1"/>
</dbReference>
<dbReference type="Proteomes" id="UP001159427">
    <property type="component" value="Unassembled WGS sequence"/>
</dbReference>
<evidence type="ECO:0000256" key="8">
    <source>
        <dbReference type="ARBA" id="ARBA00022777"/>
    </source>
</evidence>
<dbReference type="CDD" id="cd00063">
    <property type="entry name" value="FN3"/>
    <property type="match status" value="4"/>
</dbReference>
<proteinExistence type="predicted"/>
<feature type="domain" description="Protein kinase" evidence="16">
    <location>
        <begin position="627"/>
        <end position="1083"/>
    </location>
</feature>
<keyword evidence="7" id="KW-0547">Nucleotide-binding</keyword>
<evidence type="ECO:0000256" key="7">
    <source>
        <dbReference type="ARBA" id="ARBA00022741"/>
    </source>
</evidence>
<keyword evidence="8" id="KW-0418">Kinase</keyword>
<evidence type="ECO:0000256" key="4">
    <source>
        <dbReference type="ARBA" id="ARBA00022692"/>
    </source>
</evidence>
<dbReference type="PANTHER" id="PTHR24416:SF550">
    <property type="entry name" value="FIBROBLAST GROWTH FACTOR RECEPTOR HOMOLOG 1-RELATED"/>
    <property type="match status" value="1"/>
</dbReference>
<evidence type="ECO:0000313" key="18">
    <source>
        <dbReference type="EMBL" id="CAH3043627.1"/>
    </source>
</evidence>